<dbReference type="GO" id="GO:0006412">
    <property type="term" value="P:translation"/>
    <property type="evidence" value="ECO:0007669"/>
    <property type="project" value="InterPro"/>
</dbReference>
<name>A0A653CGE1_CALMS</name>
<protein>
    <recommendedName>
        <fullName evidence="7">Ribosomal protein</fullName>
    </recommendedName>
</protein>
<organism evidence="8 9">
    <name type="scientific">Callosobruchus maculatus</name>
    <name type="common">Southern cowpea weevil</name>
    <name type="synonym">Pulse bruchid</name>
    <dbReference type="NCBI Taxonomy" id="64391"/>
    <lineage>
        <taxon>Eukaryota</taxon>
        <taxon>Metazoa</taxon>
        <taxon>Ecdysozoa</taxon>
        <taxon>Arthropoda</taxon>
        <taxon>Hexapoda</taxon>
        <taxon>Insecta</taxon>
        <taxon>Pterygota</taxon>
        <taxon>Neoptera</taxon>
        <taxon>Endopterygota</taxon>
        <taxon>Coleoptera</taxon>
        <taxon>Polyphaga</taxon>
        <taxon>Cucujiformia</taxon>
        <taxon>Chrysomeloidea</taxon>
        <taxon>Chrysomelidae</taxon>
        <taxon>Bruchinae</taxon>
        <taxon>Bruchini</taxon>
        <taxon>Callosobruchus</taxon>
    </lineage>
</organism>
<evidence type="ECO:0000256" key="5">
    <source>
        <dbReference type="ARBA" id="ARBA00023128"/>
    </source>
</evidence>
<proteinExistence type="inferred from homology"/>
<evidence type="ECO:0000313" key="8">
    <source>
        <dbReference type="EMBL" id="VEN46937.1"/>
    </source>
</evidence>
<dbReference type="OrthoDB" id="10265903at2759"/>
<dbReference type="InterPro" id="IPR035977">
    <property type="entry name" value="Ribosomal_bL36_sp"/>
</dbReference>
<evidence type="ECO:0000256" key="1">
    <source>
        <dbReference type="ARBA" id="ARBA00004173"/>
    </source>
</evidence>
<dbReference type="InterPro" id="IPR000473">
    <property type="entry name" value="Ribosomal_bL36"/>
</dbReference>
<dbReference type="GO" id="GO:0005762">
    <property type="term" value="C:mitochondrial large ribosomal subunit"/>
    <property type="evidence" value="ECO:0007669"/>
    <property type="project" value="TreeGrafter"/>
</dbReference>
<dbReference type="Proteomes" id="UP000410492">
    <property type="component" value="Unassembled WGS sequence"/>
</dbReference>
<evidence type="ECO:0000256" key="4">
    <source>
        <dbReference type="ARBA" id="ARBA00022980"/>
    </source>
</evidence>
<keyword evidence="6 7" id="KW-0687">Ribonucleoprotein</keyword>
<dbReference type="GO" id="GO:0003735">
    <property type="term" value="F:structural constituent of ribosome"/>
    <property type="evidence" value="ECO:0007669"/>
    <property type="project" value="InterPro"/>
</dbReference>
<dbReference type="Pfam" id="PF00444">
    <property type="entry name" value="Ribosomal_L36"/>
    <property type="match status" value="1"/>
</dbReference>
<keyword evidence="9" id="KW-1185">Reference proteome</keyword>
<sequence>MLSVFRSALTVAAKGVPVTRQFLASSFHSLSKPRLINASEPGFLTPSVQTCVPSCGFKVKGWLRKRCKDCYFIMRENRLLVLCKTHRRHKQMAMRKDERNTWILTHATQSKVRPW</sequence>
<dbReference type="EMBL" id="CAACVG010007762">
    <property type="protein sequence ID" value="VEN46937.1"/>
    <property type="molecule type" value="Genomic_DNA"/>
</dbReference>
<dbReference type="SUPFAM" id="SSF57840">
    <property type="entry name" value="Ribosomal protein L36"/>
    <property type="match status" value="1"/>
</dbReference>
<keyword evidence="4 7" id="KW-0689">Ribosomal protein</keyword>
<accession>A0A653CGE1</accession>
<keyword evidence="3" id="KW-0809">Transit peptide</keyword>
<evidence type="ECO:0000256" key="3">
    <source>
        <dbReference type="ARBA" id="ARBA00022946"/>
    </source>
</evidence>
<comment type="subcellular location">
    <subcellularLocation>
        <location evidence="1">Mitochondrion</location>
    </subcellularLocation>
</comment>
<dbReference type="NCBIfam" id="TIGR01022">
    <property type="entry name" value="rpmJ_bact"/>
    <property type="match status" value="1"/>
</dbReference>
<evidence type="ECO:0000256" key="2">
    <source>
        <dbReference type="ARBA" id="ARBA00007645"/>
    </source>
</evidence>
<evidence type="ECO:0000313" key="9">
    <source>
        <dbReference type="Proteomes" id="UP000410492"/>
    </source>
</evidence>
<reference evidence="8 9" key="1">
    <citation type="submission" date="2019-01" db="EMBL/GenBank/DDBJ databases">
        <authorList>
            <person name="Sayadi A."/>
        </authorList>
    </citation>
    <scope>NUCLEOTIDE SEQUENCE [LARGE SCALE GENOMIC DNA]</scope>
</reference>
<dbReference type="AlphaFoldDB" id="A0A653CGE1"/>
<dbReference type="PANTHER" id="PTHR46909:SF1">
    <property type="entry name" value="LARGE RIBOSOMAL SUBUNIT PROTEIN BL36M"/>
    <property type="match status" value="1"/>
</dbReference>
<evidence type="ECO:0000256" key="6">
    <source>
        <dbReference type="ARBA" id="ARBA00023274"/>
    </source>
</evidence>
<dbReference type="PANTHER" id="PTHR46909">
    <property type="entry name" value="39S RIBOSOMAL PROTEIN L36, MITOCHONDRIAL"/>
    <property type="match status" value="1"/>
</dbReference>
<comment type="similarity">
    <text evidence="2 7">Belongs to the bacterial ribosomal protein bL36 family.</text>
</comment>
<evidence type="ECO:0000256" key="7">
    <source>
        <dbReference type="RuleBase" id="RU000570"/>
    </source>
</evidence>
<gene>
    <name evidence="8" type="ORF">CALMAC_LOCUS8865</name>
</gene>
<dbReference type="InterPro" id="IPR052143">
    <property type="entry name" value="Mitoribosomal_bL36m"/>
</dbReference>
<keyword evidence="5" id="KW-0496">Mitochondrion</keyword>